<sequence>MAAKRLLDQSSSDPDQPDGKRIRTRPSFAAFVGFIVTWGFLHLNSVIGEVVMVQSIQKFCSALEPLLRKVVNEEVQHGLRRGVRSFSRSPSLRIEALQASTLQLVFSKKLSLPIFTGSKIEDVDNNPLQIHLVDTRGDQRVPITLPYPIKVEIVVLNGDFPPEDRGNWTSEEFDNKIVRERTGKRPLLTGNVLVTLRDGFAVIGDLTFTDNSSWIRSRNFKLGAKVAQGICEGVSIREAMTEPFVVKDHRGELYKKHYPPSLYDEVWRLERIGKDGAFHKKLASESITTVQDFLKLWVVDPARLRRVEILPLVYILGAGMSDKTWEVTIKHAMTCLMDNKLYMFRGPCYTIILNPICQVIGATLNGQTYSSRDLIGLNRAYVERLVKDAYVHWNSLEEVDGLLNENALLLPSGDSVGQYPNQHLNIVRWNQQYGSLTDGSIGVASLPISHNEYNECLQNQTYPGAPIGSANGYNMSDSSSDGDSTPSRVFFNGTL</sequence>
<keyword evidence="7" id="KW-0539">Nucleus</keyword>
<dbReference type="Proteomes" id="UP000655225">
    <property type="component" value="Unassembled WGS sequence"/>
</dbReference>
<evidence type="ECO:0000256" key="6">
    <source>
        <dbReference type="ARBA" id="ARBA00023163"/>
    </source>
</evidence>
<dbReference type="GO" id="GO:0043565">
    <property type="term" value="F:sequence-specific DNA binding"/>
    <property type="evidence" value="ECO:0007669"/>
    <property type="project" value="TreeGrafter"/>
</dbReference>
<dbReference type="AlphaFoldDB" id="A0A835DD68"/>
<keyword evidence="6" id="KW-0804">Transcription</keyword>
<dbReference type="GO" id="GO:0080142">
    <property type="term" value="P:regulation of salicylic acid biosynthetic process"/>
    <property type="evidence" value="ECO:0007669"/>
    <property type="project" value="TreeGrafter"/>
</dbReference>
<evidence type="ECO:0000256" key="2">
    <source>
        <dbReference type="ARBA" id="ARBA00007214"/>
    </source>
</evidence>
<accession>A0A835DD68</accession>
<dbReference type="InterPro" id="IPR046831">
    <property type="entry name" value="Calmodulin_bind_N"/>
</dbReference>
<evidence type="ECO:0008006" key="15">
    <source>
        <dbReference type="Google" id="ProtNLM"/>
    </source>
</evidence>
<gene>
    <name evidence="13" type="ORF">HHK36_014954</name>
</gene>
<dbReference type="Pfam" id="PF07887">
    <property type="entry name" value="Calmodulin_bind"/>
    <property type="match status" value="1"/>
</dbReference>
<keyword evidence="3" id="KW-0805">Transcription regulation</keyword>
<dbReference type="PANTHER" id="PTHR31713">
    <property type="entry name" value="OS02G0177800 PROTEIN"/>
    <property type="match status" value="1"/>
</dbReference>
<feature type="domain" description="Calmodulin binding protein central" evidence="11">
    <location>
        <begin position="262"/>
        <end position="335"/>
    </location>
</feature>
<dbReference type="InterPro" id="IPR012416">
    <property type="entry name" value="CBP60"/>
</dbReference>
<evidence type="ECO:0000256" key="1">
    <source>
        <dbReference type="ARBA" id="ARBA00004123"/>
    </source>
</evidence>
<reference evidence="13 14" key="1">
    <citation type="submission" date="2020-04" db="EMBL/GenBank/DDBJ databases">
        <title>Plant Genome Project.</title>
        <authorList>
            <person name="Zhang R.-G."/>
        </authorList>
    </citation>
    <scope>NUCLEOTIDE SEQUENCE [LARGE SCALE GENOMIC DNA]</scope>
    <source>
        <strain evidence="13">YNK0</strain>
        <tissue evidence="13">Leaf</tissue>
    </source>
</reference>
<protein>
    <recommendedName>
        <fullName evidence="15">Protein SAR DEFICIENT 1</fullName>
    </recommendedName>
</protein>
<evidence type="ECO:0000256" key="8">
    <source>
        <dbReference type="SAM" id="MobiDB-lite"/>
    </source>
</evidence>
<dbReference type="GO" id="GO:0005516">
    <property type="term" value="F:calmodulin binding"/>
    <property type="evidence" value="ECO:0007669"/>
    <property type="project" value="InterPro"/>
</dbReference>
<evidence type="ECO:0000313" key="13">
    <source>
        <dbReference type="EMBL" id="KAF8399088.1"/>
    </source>
</evidence>
<dbReference type="InterPro" id="IPR046829">
    <property type="entry name" value="Calmod_bind_C"/>
</dbReference>
<feature type="transmembrane region" description="Helical" evidence="9">
    <location>
        <begin position="28"/>
        <end position="47"/>
    </location>
</feature>
<keyword evidence="14" id="KW-1185">Reference proteome</keyword>
<keyword evidence="9" id="KW-0472">Membrane</keyword>
<proteinExistence type="inferred from homology"/>
<evidence type="ECO:0000259" key="11">
    <source>
        <dbReference type="Pfam" id="PF20451"/>
    </source>
</evidence>
<feature type="region of interest" description="Disordered" evidence="8">
    <location>
        <begin position="468"/>
        <end position="487"/>
    </location>
</feature>
<dbReference type="GO" id="GO:0005634">
    <property type="term" value="C:nucleus"/>
    <property type="evidence" value="ECO:0007669"/>
    <property type="project" value="UniProtKB-SubCell"/>
</dbReference>
<name>A0A835DD68_TETSI</name>
<organism evidence="13 14">
    <name type="scientific">Tetracentron sinense</name>
    <name type="common">Spur-leaf</name>
    <dbReference type="NCBI Taxonomy" id="13715"/>
    <lineage>
        <taxon>Eukaryota</taxon>
        <taxon>Viridiplantae</taxon>
        <taxon>Streptophyta</taxon>
        <taxon>Embryophyta</taxon>
        <taxon>Tracheophyta</taxon>
        <taxon>Spermatophyta</taxon>
        <taxon>Magnoliopsida</taxon>
        <taxon>Trochodendrales</taxon>
        <taxon>Trochodendraceae</taxon>
        <taxon>Tetracentron</taxon>
    </lineage>
</organism>
<comment type="subcellular location">
    <subcellularLocation>
        <location evidence="1">Nucleus</location>
    </subcellularLocation>
</comment>
<dbReference type="OrthoDB" id="757051at2759"/>
<feature type="domain" description="Calmodulin binding protein-like N-terminal" evidence="10">
    <location>
        <begin position="102"/>
        <end position="249"/>
    </location>
</feature>
<feature type="region of interest" description="Disordered" evidence="8">
    <location>
        <begin position="1"/>
        <end position="21"/>
    </location>
</feature>
<evidence type="ECO:0000256" key="5">
    <source>
        <dbReference type="ARBA" id="ARBA00023159"/>
    </source>
</evidence>
<keyword evidence="9" id="KW-1133">Transmembrane helix</keyword>
<dbReference type="OMA" id="GMSERMW"/>
<dbReference type="InterPro" id="IPR046830">
    <property type="entry name" value="Calmod_bind_M"/>
</dbReference>
<evidence type="ECO:0000256" key="7">
    <source>
        <dbReference type="ARBA" id="ARBA00023242"/>
    </source>
</evidence>
<keyword evidence="4" id="KW-0238">DNA-binding</keyword>
<comment type="caution">
    <text evidence="13">The sequence shown here is derived from an EMBL/GenBank/DDBJ whole genome shotgun (WGS) entry which is preliminary data.</text>
</comment>
<evidence type="ECO:0000259" key="12">
    <source>
        <dbReference type="Pfam" id="PF20452"/>
    </source>
</evidence>
<dbReference type="Pfam" id="PF20452">
    <property type="entry name" value="Calmod_bind_C"/>
    <property type="match status" value="1"/>
</dbReference>
<comment type="similarity">
    <text evidence="2">Belongs to the plant ACBP60 protein family.</text>
</comment>
<feature type="domain" description="Calmodulin binding protein C-terminal" evidence="12">
    <location>
        <begin position="340"/>
        <end position="399"/>
    </location>
</feature>
<evidence type="ECO:0000313" key="14">
    <source>
        <dbReference type="Proteomes" id="UP000655225"/>
    </source>
</evidence>
<keyword evidence="9" id="KW-0812">Transmembrane</keyword>
<dbReference type="Pfam" id="PF20451">
    <property type="entry name" value="Calmod_bind_M"/>
    <property type="match status" value="1"/>
</dbReference>
<evidence type="ECO:0000259" key="10">
    <source>
        <dbReference type="Pfam" id="PF07887"/>
    </source>
</evidence>
<dbReference type="GO" id="GO:0003700">
    <property type="term" value="F:DNA-binding transcription factor activity"/>
    <property type="evidence" value="ECO:0007669"/>
    <property type="project" value="TreeGrafter"/>
</dbReference>
<keyword evidence="5" id="KW-0010">Activator</keyword>
<evidence type="ECO:0000256" key="4">
    <source>
        <dbReference type="ARBA" id="ARBA00023125"/>
    </source>
</evidence>
<evidence type="ECO:0000256" key="3">
    <source>
        <dbReference type="ARBA" id="ARBA00023015"/>
    </source>
</evidence>
<dbReference type="PANTHER" id="PTHR31713:SF42">
    <property type="entry name" value="PROTEIN SAR DEFICIENT 1"/>
    <property type="match status" value="1"/>
</dbReference>
<evidence type="ECO:0000256" key="9">
    <source>
        <dbReference type="SAM" id="Phobius"/>
    </source>
</evidence>
<dbReference type="EMBL" id="JABCRI010000010">
    <property type="protein sequence ID" value="KAF8399088.1"/>
    <property type="molecule type" value="Genomic_DNA"/>
</dbReference>